<dbReference type="InterPro" id="IPR029039">
    <property type="entry name" value="Flavoprotein-like_sf"/>
</dbReference>
<dbReference type="EMBL" id="JAEHOH010000015">
    <property type="protein sequence ID" value="MBK0419687.1"/>
    <property type="molecule type" value="Genomic_DNA"/>
</dbReference>
<comment type="caution">
    <text evidence="5">The sequence shown here is derived from an EMBL/GenBank/DDBJ whole genome shotgun (WGS) entry which is preliminary data.</text>
</comment>
<dbReference type="AlphaFoldDB" id="A0A934UW93"/>
<name>A0A934UW93_9MICO</name>
<evidence type="ECO:0000313" key="6">
    <source>
        <dbReference type="Proteomes" id="UP000608530"/>
    </source>
</evidence>
<dbReference type="Pfam" id="PF03358">
    <property type="entry name" value="FMN_red"/>
    <property type="match status" value="1"/>
</dbReference>
<gene>
    <name evidence="5" type="ORF">JD276_11645</name>
</gene>
<keyword evidence="2" id="KW-0288">FMN</keyword>
<keyword evidence="3" id="KW-0560">Oxidoreductase</keyword>
<dbReference type="PANTHER" id="PTHR43408:SF2">
    <property type="entry name" value="FMN REDUCTASE (NADPH)"/>
    <property type="match status" value="1"/>
</dbReference>
<keyword evidence="6" id="KW-1185">Reference proteome</keyword>
<dbReference type="GO" id="GO:0016491">
    <property type="term" value="F:oxidoreductase activity"/>
    <property type="evidence" value="ECO:0007669"/>
    <property type="project" value="UniProtKB-KW"/>
</dbReference>
<reference evidence="5" key="1">
    <citation type="submission" date="2020-12" db="EMBL/GenBank/DDBJ databases">
        <title>Leucobacter sp. CAS1, isolated from Chromium sludge.</title>
        <authorList>
            <person name="Xu Z."/>
        </authorList>
    </citation>
    <scope>NUCLEOTIDE SEQUENCE</scope>
    <source>
        <strain evidence="5">CSA1</strain>
    </source>
</reference>
<dbReference type="SUPFAM" id="SSF52218">
    <property type="entry name" value="Flavoproteins"/>
    <property type="match status" value="1"/>
</dbReference>
<evidence type="ECO:0000313" key="5">
    <source>
        <dbReference type="EMBL" id="MBK0419687.1"/>
    </source>
</evidence>
<dbReference type="PANTHER" id="PTHR43408">
    <property type="entry name" value="FMN REDUCTASE (NADPH)"/>
    <property type="match status" value="1"/>
</dbReference>
<evidence type="ECO:0000256" key="3">
    <source>
        <dbReference type="ARBA" id="ARBA00023002"/>
    </source>
</evidence>
<evidence type="ECO:0000256" key="2">
    <source>
        <dbReference type="ARBA" id="ARBA00022643"/>
    </source>
</evidence>
<dbReference type="Proteomes" id="UP000608530">
    <property type="component" value="Unassembled WGS sequence"/>
</dbReference>
<dbReference type="NCBIfam" id="TIGR04037">
    <property type="entry name" value="LLM_duo_CE1759"/>
    <property type="match status" value="1"/>
</dbReference>
<sequence length="277" mass="27966">MTEVQALEAPRVRLVAVSGGLGSPSSSRLLVDRVVAHAERALLAHGVQAETEVIELRDLAVPIANNLVTGFAEPGLAGALSSLEHADGVIAVSPVFNASVAGLFKSFFDLVGVDALGGVPVALGATGGSARHSLVIEYAMRPLFSYLRALPMPTGVFAATEDWGAGAAGSGIEERAARVARELADAVRAGLAPVPTVDPVAGPPAVDPVAGSPAVDPATGSTAIASPAAPVVGSTATPPIAATAADFTPEARAARERREEHDDFAELMSRFAGTEVG</sequence>
<dbReference type="Gene3D" id="3.40.50.360">
    <property type="match status" value="1"/>
</dbReference>
<protein>
    <submittedName>
        <fullName evidence="5">NAD(P)H-dependent oxidoreductase</fullName>
    </submittedName>
</protein>
<dbReference type="InterPro" id="IPR051814">
    <property type="entry name" value="NAD(P)H-dep_FMN_reductase"/>
</dbReference>
<keyword evidence="1" id="KW-0285">Flavoprotein</keyword>
<proteinExistence type="predicted"/>
<organism evidence="5 6">
    <name type="scientific">Leucobacter chromiisoli</name>
    <dbReference type="NCBI Taxonomy" id="2796471"/>
    <lineage>
        <taxon>Bacteria</taxon>
        <taxon>Bacillati</taxon>
        <taxon>Actinomycetota</taxon>
        <taxon>Actinomycetes</taxon>
        <taxon>Micrococcales</taxon>
        <taxon>Microbacteriaceae</taxon>
        <taxon>Leucobacter</taxon>
    </lineage>
</organism>
<dbReference type="InterPro" id="IPR023932">
    <property type="entry name" value="CE1759_FMN_reduct"/>
</dbReference>
<feature type="domain" description="NADPH-dependent FMN reductase-like" evidence="4">
    <location>
        <begin position="13"/>
        <end position="163"/>
    </location>
</feature>
<dbReference type="RefSeq" id="WP_200115826.1">
    <property type="nucleotide sequence ID" value="NZ_JAEHOH010000015.1"/>
</dbReference>
<evidence type="ECO:0000259" key="4">
    <source>
        <dbReference type="Pfam" id="PF03358"/>
    </source>
</evidence>
<evidence type="ECO:0000256" key="1">
    <source>
        <dbReference type="ARBA" id="ARBA00022630"/>
    </source>
</evidence>
<accession>A0A934UW93</accession>
<dbReference type="InterPro" id="IPR005025">
    <property type="entry name" value="FMN_Rdtase-like_dom"/>
</dbReference>